<dbReference type="GO" id="GO:0005737">
    <property type="term" value="C:cytoplasm"/>
    <property type="evidence" value="ECO:0007669"/>
    <property type="project" value="UniProtKB-SubCell"/>
</dbReference>
<dbReference type="NCBIfam" id="TIGR00256">
    <property type="entry name" value="D-aminoacyl-tRNA deacylase"/>
    <property type="match status" value="1"/>
</dbReference>
<dbReference type="FunFam" id="3.50.80.10:FF:000001">
    <property type="entry name" value="D-aminoacyl-tRNA deacylase"/>
    <property type="match status" value="1"/>
</dbReference>
<dbReference type="Pfam" id="PF02580">
    <property type="entry name" value="Tyr_Deacylase"/>
    <property type="match status" value="1"/>
</dbReference>
<comment type="function">
    <text evidence="5">An aminoacyl-tRNA editing enzyme that deacylates mischarged D-aminoacyl-tRNAs. Also deacylates mischarged glycyl-tRNA(Ala), protecting cells against glycine mischarging by AlaRS. Acts via tRNA-based rather than protein-based catalysis; rejects L-amino acids rather than detecting D-amino acids in the active site. By recycling D-aminoacyl-tRNA to D-amino acids and free tRNA molecules, this enzyme counteracts the toxicity associated with the formation of D-aminoacyl-tRNA entities in vivo and helps enforce protein L-homochirality.</text>
</comment>
<dbReference type="EC" id="3.1.1.-" evidence="5"/>
<feature type="short sequence motif" description="Gly-cisPro motif, important for rejection of L-amino acids" evidence="5">
    <location>
        <begin position="137"/>
        <end position="138"/>
    </location>
</feature>
<comment type="similarity">
    <text evidence="1 5">Belongs to the DTD family.</text>
</comment>
<dbReference type="OrthoDB" id="9801395at2"/>
<name>A0A0R1MJX2_9LACO</name>
<dbReference type="InterPro" id="IPR023509">
    <property type="entry name" value="DTD-like_sf"/>
</dbReference>
<comment type="caution">
    <text evidence="6">The sequence shown here is derived from an EMBL/GenBank/DDBJ whole genome shotgun (WGS) entry which is preliminary data.</text>
</comment>
<keyword evidence="3 5" id="KW-0820">tRNA-binding</keyword>
<protein>
    <recommendedName>
        <fullName evidence="5">D-aminoacyl-tRNA deacylase</fullName>
        <shortName evidence="5">DTD</shortName>
        <ecNumber evidence="5">3.1.1.96</ecNumber>
    </recommendedName>
    <alternativeName>
        <fullName evidence="5">Gly-tRNA(Ala) deacylase</fullName>
        <ecNumber evidence="5">3.1.1.-</ecNumber>
    </alternativeName>
</protein>
<keyword evidence="7" id="KW-1185">Reference proteome</keyword>
<dbReference type="Gene3D" id="3.50.80.10">
    <property type="entry name" value="D-tyrosyl-tRNA(Tyr) deacylase"/>
    <property type="match status" value="1"/>
</dbReference>
<comment type="catalytic activity">
    <reaction evidence="5">
        <text>a D-aminoacyl-tRNA + H2O = a tRNA + a D-alpha-amino acid + H(+)</text>
        <dbReference type="Rhea" id="RHEA:13953"/>
        <dbReference type="Rhea" id="RHEA-COMP:10123"/>
        <dbReference type="Rhea" id="RHEA-COMP:10124"/>
        <dbReference type="ChEBI" id="CHEBI:15377"/>
        <dbReference type="ChEBI" id="CHEBI:15378"/>
        <dbReference type="ChEBI" id="CHEBI:59871"/>
        <dbReference type="ChEBI" id="CHEBI:78442"/>
        <dbReference type="ChEBI" id="CHEBI:79333"/>
        <dbReference type="EC" id="3.1.1.96"/>
    </reaction>
</comment>
<dbReference type="InterPro" id="IPR003732">
    <property type="entry name" value="Daa-tRNA_deacyls_DTD"/>
</dbReference>
<dbReference type="Proteomes" id="UP000051448">
    <property type="component" value="Unassembled WGS sequence"/>
</dbReference>
<dbReference type="PANTHER" id="PTHR10472:SF5">
    <property type="entry name" value="D-AMINOACYL-TRNA DEACYLASE 1"/>
    <property type="match status" value="1"/>
</dbReference>
<evidence type="ECO:0000313" key="6">
    <source>
        <dbReference type="EMBL" id="KRL08279.1"/>
    </source>
</evidence>
<evidence type="ECO:0000256" key="2">
    <source>
        <dbReference type="ARBA" id="ARBA00022490"/>
    </source>
</evidence>
<accession>A0A0R1MJX2</accession>
<sequence length="149" mass="16477">MRVVLQRVSKASVAINGKIYNEISNGFLLFVGFEEGDGITEIKYLVHKISQLRIFSDSEGKMNLSISQVKGEILSISQFTLYAALRKGNRPSFTAAQNPQAAKDNYIMFNKALGQEKIVVKEGIFGADMQIALVNDGPVTIIYDTDNLK</sequence>
<comment type="subcellular location">
    <subcellularLocation>
        <location evidence="5">Cytoplasm</location>
    </subcellularLocation>
</comment>
<dbReference type="SUPFAM" id="SSF69500">
    <property type="entry name" value="DTD-like"/>
    <property type="match status" value="1"/>
</dbReference>
<dbReference type="GO" id="GO:0000049">
    <property type="term" value="F:tRNA binding"/>
    <property type="evidence" value="ECO:0007669"/>
    <property type="project" value="UniProtKB-UniRule"/>
</dbReference>
<evidence type="ECO:0000256" key="4">
    <source>
        <dbReference type="ARBA" id="ARBA00022884"/>
    </source>
</evidence>
<reference evidence="6 7" key="1">
    <citation type="journal article" date="2015" name="Genome Announc.">
        <title>Expanding the biotechnology potential of lactobacilli through comparative genomics of 213 strains and associated genera.</title>
        <authorList>
            <person name="Sun Z."/>
            <person name="Harris H.M."/>
            <person name="McCann A."/>
            <person name="Guo C."/>
            <person name="Argimon S."/>
            <person name="Zhang W."/>
            <person name="Yang X."/>
            <person name="Jeffery I.B."/>
            <person name="Cooney J.C."/>
            <person name="Kagawa T.F."/>
            <person name="Liu W."/>
            <person name="Song Y."/>
            <person name="Salvetti E."/>
            <person name="Wrobel A."/>
            <person name="Rasinkangas P."/>
            <person name="Parkhill J."/>
            <person name="Rea M.C."/>
            <person name="O'Sullivan O."/>
            <person name="Ritari J."/>
            <person name="Douillard F.P."/>
            <person name="Paul Ross R."/>
            <person name="Yang R."/>
            <person name="Briner A.E."/>
            <person name="Felis G.E."/>
            <person name="de Vos W.M."/>
            <person name="Barrangou R."/>
            <person name="Klaenhammer T.R."/>
            <person name="Caufield P.W."/>
            <person name="Cui Y."/>
            <person name="Zhang H."/>
            <person name="O'Toole P.W."/>
        </authorList>
    </citation>
    <scope>NUCLEOTIDE SEQUENCE [LARGE SCALE GENOMIC DNA]</scope>
    <source>
        <strain evidence="6 7">DSM 19519</strain>
    </source>
</reference>
<evidence type="ECO:0000256" key="3">
    <source>
        <dbReference type="ARBA" id="ARBA00022555"/>
    </source>
</evidence>
<comment type="catalytic activity">
    <reaction evidence="5">
        <text>glycyl-tRNA(Ala) + H2O = tRNA(Ala) + glycine + H(+)</text>
        <dbReference type="Rhea" id="RHEA:53744"/>
        <dbReference type="Rhea" id="RHEA-COMP:9657"/>
        <dbReference type="Rhea" id="RHEA-COMP:13640"/>
        <dbReference type="ChEBI" id="CHEBI:15377"/>
        <dbReference type="ChEBI" id="CHEBI:15378"/>
        <dbReference type="ChEBI" id="CHEBI:57305"/>
        <dbReference type="ChEBI" id="CHEBI:78442"/>
        <dbReference type="ChEBI" id="CHEBI:78522"/>
    </reaction>
</comment>
<gene>
    <name evidence="5" type="primary">dtd</name>
    <name evidence="6" type="ORF">FC92_GL000069</name>
</gene>
<comment type="domain">
    <text evidence="5">A Gly-cisPro motif from one monomer fits into the active site of the other monomer to allow specific chiral rejection of L-amino acids.</text>
</comment>
<dbReference type="STRING" id="1423759.FC92_GL000069"/>
<organism evidence="6 7">
    <name type="scientific">Liquorilactobacillus hordei DSM 19519</name>
    <dbReference type="NCBI Taxonomy" id="1423759"/>
    <lineage>
        <taxon>Bacteria</taxon>
        <taxon>Bacillati</taxon>
        <taxon>Bacillota</taxon>
        <taxon>Bacilli</taxon>
        <taxon>Lactobacillales</taxon>
        <taxon>Lactobacillaceae</taxon>
        <taxon>Liquorilactobacillus</taxon>
    </lineage>
</organism>
<dbReference type="EC" id="3.1.1.96" evidence="5"/>
<dbReference type="PATRIC" id="fig|1423759.3.peg.69"/>
<keyword evidence="2 5" id="KW-0963">Cytoplasm</keyword>
<dbReference type="AlphaFoldDB" id="A0A0R1MJX2"/>
<dbReference type="PANTHER" id="PTHR10472">
    <property type="entry name" value="D-TYROSYL-TRNA TYR DEACYLASE"/>
    <property type="match status" value="1"/>
</dbReference>
<proteinExistence type="inferred from homology"/>
<dbReference type="GeneID" id="98311165"/>
<evidence type="ECO:0000256" key="1">
    <source>
        <dbReference type="ARBA" id="ARBA00009673"/>
    </source>
</evidence>
<dbReference type="RefSeq" id="WP_057868474.1">
    <property type="nucleotide sequence ID" value="NZ_AZDX01000001.1"/>
</dbReference>
<dbReference type="GO" id="GO:0019478">
    <property type="term" value="P:D-amino acid catabolic process"/>
    <property type="evidence" value="ECO:0007669"/>
    <property type="project" value="UniProtKB-UniRule"/>
</dbReference>
<dbReference type="GO" id="GO:0106026">
    <property type="term" value="F:Gly-tRNA(Ala) deacylase activity"/>
    <property type="evidence" value="ECO:0007669"/>
    <property type="project" value="UniProtKB-UniRule"/>
</dbReference>
<dbReference type="EMBL" id="AZDX01000001">
    <property type="protein sequence ID" value="KRL08279.1"/>
    <property type="molecule type" value="Genomic_DNA"/>
</dbReference>
<dbReference type="HAMAP" id="MF_00518">
    <property type="entry name" value="Deacylase_Dtd"/>
    <property type="match status" value="1"/>
</dbReference>
<evidence type="ECO:0000313" key="7">
    <source>
        <dbReference type="Proteomes" id="UP000051448"/>
    </source>
</evidence>
<comment type="subunit">
    <text evidence="5">Homodimer.</text>
</comment>
<dbReference type="GO" id="GO:0051500">
    <property type="term" value="F:D-tyrosyl-tRNA(Tyr) deacylase activity"/>
    <property type="evidence" value="ECO:0007669"/>
    <property type="project" value="TreeGrafter"/>
</dbReference>
<dbReference type="GO" id="GO:0043908">
    <property type="term" value="F:Ser(Gly)-tRNA(Ala) hydrolase activity"/>
    <property type="evidence" value="ECO:0007669"/>
    <property type="project" value="UniProtKB-UniRule"/>
</dbReference>
<keyword evidence="4 5" id="KW-0694">RNA-binding</keyword>
<evidence type="ECO:0000256" key="5">
    <source>
        <dbReference type="HAMAP-Rule" id="MF_00518"/>
    </source>
</evidence>
<keyword evidence="5" id="KW-0378">Hydrolase</keyword>